<reference evidence="1 2" key="1">
    <citation type="journal article" date="2019" name="Nat. Ecol. Evol.">
        <title>Megaphylogeny resolves global patterns of mushroom evolution.</title>
        <authorList>
            <person name="Varga T."/>
            <person name="Krizsan K."/>
            <person name="Foldi C."/>
            <person name="Dima B."/>
            <person name="Sanchez-Garcia M."/>
            <person name="Sanchez-Ramirez S."/>
            <person name="Szollosi G.J."/>
            <person name="Szarkandi J.G."/>
            <person name="Papp V."/>
            <person name="Albert L."/>
            <person name="Andreopoulos W."/>
            <person name="Angelini C."/>
            <person name="Antonin V."/>
            <person name="Barry K.W."/>
            <person name="Bougher N.L."/>
            <person name="Buchanan P."/>
            <person name="Buyck B."/>
            <person name="Bense V."/>
            <person name="Catcheside P."/>
            <person name="Chovatia M."/>
            <person name="Cooper J."/>
            <person name="Damon W."/>
            <person name="Desjardin D."/>
            <person name="Finy P."/>
            <person name="Geml J."/>
            <person name="Haridas S."/>
            <person name="Hughes K."/>
            <person name="Justo A."/>
            <person name="Karasinski D."/>
            <person name="Kautmanova I."/>
            <person name="Kiss B."/>
            <person name="Kocsube S."/>
            <person name="Kotiranta H."/>
            <person name="LaButti K.M."/>
            <person name="Lechner B.E."/>
            <person name="Liimatainen K."/>
            <person name="Lipzen A."/>
            <person name="Lukacs Z."/>
            <person name="Mihaltcheva S."/>
            <person name="Morgado L.N."/>
            <person name="Niskanen T."/>
            <person name="Noordeloos M.E."/>
            <person name="Ohm R.A."/>
            <person name="Ortiz-Santana B."/>
            <person name="Ovrebo C."/>
            <person name="Racz N."/>
            <person name="Riley R."/>
            <person name="Savchenko A."/>
            <person name="Shiryaev A."/>
            <person name="Soop K."/>
            <person name="Spirin V."/>
            <person name="Szebenyi C."/>
            <person name="Tomsovsky M."/>
            <person name="Tulloss R.E."/>
            <person name="Uehling J."/>
            <person name="Grigoriev I.V."/>
            <person name="Vagvolgyi C."/>
            <person name="Papp T."/>
            <person name="Martin F.M."/>
            <person name="Miettinen O."/>
            <person name="Hibbett D.S."/>
            <person name="Nagy L.G."/>
        </authorList>
    </citation>
    <scope>NUCLEOTIDE SEQUENCE [LARGE SCALE GENOMIC DNA]</scope>
    <source>
        <strain evidence="1 2">FP101781</strain>
    </source>
</reference>
<evidence type="ECO:0008006" key="3">
    <source>
        <dbReference type="Google" id="ProtNLM"/>
    </source>
</evidence>
<proteinExistence type="predicted"/>
<dbReference type="SUPFAM" id="SSF81383">
    <property type="entry name" value="F-box domain"/>
    <property type="match status" value="1"/>
</dbReference>
<keyword evidence="2" id="KW-1185">Reference proteome</keyword>
<accession>A0A4Y7SQD7</accession>
<dbReference type="InterPro" id="IPR036047">
    <property type="entry name" value="F-box-like_dom_sf"/>
</dbReference>
<name>A0A4Y7SQD7_COPMI</name>
<dbReference type="Proteomes" id="UP000298030">
    <property type="component" value="Unassembled WGS sequence"/>
</dbReference>
<gene>
    <name evidence="1" type="ORF">FA13DRAFT_1818089</name>
</gene>
<evidence type="ECO:0000313" key="1">
    <source>
        <dbReference type="EMBL" id="TEB24083.1"/>
    </source>
</evidence>
<dbReference type="EMBL" id="QPFP01000070">
    <property type="protein sequence ID" value="TEB24083.1"/>
    <property type="molecule type" value="Genomic_DNA"/>
</dbReference>
<evidence type="ECO:0000313" key="2">
    <source>
        <dbReference type="Proteomes" id="UP000298030"/>
    </source>
</evidence>
<protein>
    <recommendedName>
        <fullName evidence="3">F-box domain-containing protein</fullName>
    </recommendedName>
</protein>
<dbReference type="AlphaFoldDB" id="A0A4Y7SQD7"/>
<organism evidence="1 2">
    <name type="scientific">Coprinellus micaceus</name>
    <name type="common">Glistening ink-cap mushroom</name>
    <name type="synonym">Coprinus micaceus</name>
    <dbReference type="NCBI Taxonomy" id="71717"/>
    <lineage>
        <taxon>Eukaryota</taxon>
        <taxon>Fungi</taxon>
        <taxon>Dikarya</taxon>
        <taxon>Basidiomycota</taxon>
        <taxon>Agaricomycotina</taxon>
        <taxon>Agaricomycetes</taxon>
        <taxon>Agaricomycetidae</taxon>
        <taxon>Agaricales</taxon>
        <taxon>Agaricineae</taxon>
        <taxon>Psathyrellaceae</taxon>
        <taxon>Coprinellus</taxon>
    </lineage>
</organism>
<sequence>MGPTSLHNDLWLEVLGHCQPPGVLTIGETCRFLYRLASDRFVWERLIRTLCFERGLFVGSYSFKDMDLPTLQRAALAPKRWASVVSRYSRLPQEIESSGEAQPIWEDRSFDLGLRSSTELVLVPGGLYLLAVGFDSYDDDSALNAMLYDLGTPGRRTTRTPRSVSSLEVACVGQCSSSTHTITAAISPASGSTLHAVVLAKRSRGIGSARPDVDYIVTAFSISLTDIGGGKFGVLNRIHISGNSDSSRWQMRPSICSGKALLDLGQGYLVWEFEGNWYKTWSVPTEGLGQEDPTFAGQLVIEPGEKSIAIWDASSRPQLPIPEDSTIRLAEGTLQVIPPDYSLDYPFIDHSVRDRVPLGLTIPKSASGLPFVFDAFQELRTLASFDTCGCALAGTPTARYQQDFGSSATVLMPFGDELKLLHYSVIPIYGVVGTGVDHGEESTFLVADLVSEADTNTAYISTCPASGRVLFIVLEMGDDELEEKRVLKLVEFFP</sequence>
<comment type="caution">
    <text evidence="1">The sequence shown here is derived from an EMBL/GenBank/DDBJ whole genome shotgun (WGS) entry which is preliminary data.</text>
</comment>